<feature type="region of interest" description="Disordered" evidence="1">
    <location>
        <begin position="55"/>
        <end position="88"/>
    </location>
</feature>
<feature type="compositionally biased region" description="Polar residues" evidence="1">
    <location>
        <begin position="117"/>
        <end position="139"/>
    </location>
</feature>
<dbReference type="RefSeq" id="XP_020064972.1">
    <property type="nucleotide sequence ID" value="XM_020206661.1"/>
</dbReference>
<proteinExistence type="predicted"/>
<protein>
    <submittedName>
        <fullName evidence="2">Uncharacterized protein</fullName>
    </submittedName>
</protein>
<evidence type="ECO:0000313" key="3">
    <source>
        <dbReference type="Proteomes" id="UP000094285"/>
    </source>
</evidence>
<reference evidence="3" key="1">
    <citation type="submission" date="2016-05" db="EMBL/GenBank/DDBJ databases">
        <title>Comparative genomics of biotechnologically important yeasts.</title>
        <authorList>
            <consortium name="DOE Joint Genome Institute"/>
            <person name="Riley R."/>
            <person name="Haridas S."/>
            <person name="Wolfe K.H."/>
            <person name="Lopes M.R."/>
            <person name="Hittinger C.T."/>
            <person name="Goker M."/>
            <person name="Salamov A."/>
            <person name="Wisecaver J."/>
            <person name="Long T.M."/>
            <person name="Aerts A.L."/>
            <person name="Barry K."/>
            <person name="Choi C."/>
            <person name="Clum A."/>
            <person name="Coughlan A.Y."/>
            <person name="Deshpande S."/>
            <person name="Douglass A.P."/>
            <person name="Hanson S.J."/>
            <person name="Klenk H.-P."/>
            <person name="Labutti K."/>
            <person name="Lapidus A."/>
            <person name="Lindquist E."/>
            <person name="Lipzen A."/>
            <person name="Meier-Kolthoff J.P."/>
            <person name="Ohm R.A."/>
            <person name="Otillar R.P."/>
            <person name="Pangilinan J."/>
            <person name="Peng Y."/>
            <person name="Rokas A."/>
            <person name="Rosa C.A."/>
            <person name="Scheuner C."/>
            <person name="Sibirny A.A."/>
            <person name="Slot J.C."/>
            <person name="Stielow J.B."/>
            <person name="Sun H."/>
            <person name="Kurtzman C.P."/>
            <person name="Blackwell M."/>
            <person name="Grigoriev I.V."/>
            <person name="Jeffries T.W."/>
        </authorList>
    </citation>
    <scope>NUCLEOTIDE SEQUENCE [LARGE SCALE GENOMIC DNA]</scope>
    <source>
        <strain evidence="3">NRRL Y-17324</strain>
    </source>
</reference>
<gene>
    <name evidence="2" type="ORF">CANTADRAFT_21133</name>
</gene>
<feature type="compositionally biased region" description="Polar residues" evidence="1">
    <location>
        <begin position="1"/>
        <end position="10"/>
    </location>
</feature>
<feature type="region of interest" description="Disordered" evidence="1">
    <location>
        <begin position="113"/>
        <end position="139"/>
    </location>
</feature>
<dbReference type="GeneID" id="30980798"/>
<dbReference type="Proteomes" id="UP000094285">
    <property type="component" value="Unassembled WGS sequence"/>
</dbReference>
<name>A0A1E4SK31_9ASCO</name>
<keyword evidence="3" id="KW-1185">Reference proteome</keyword>
<organism evidence="2 3">
    <name type="scientific">Suhomyces tanzawaensis NRRL Y-17324</name>
    <dbReference type="NCBI Taxonomy" id="984487"/>
    <lineage>
        <taxon>Eukaryota</taxon>
        <taxon>Fungi</taxon>
        <taxon>Dikarya</taxon>
        <taxon>Ascomycota</taxon>
        <taxon>Saccharomycotina</taxon>
        <taxon>Pichiomycetes</taxon>
        <taxon>Debaryomycetaceae</taxon>
        <taxon>Suhomyces</taxon>
    </lineage>
</organism>
<accession>A0A1E4SK31</accession>
<dbReference type="AlphaFoldDB" id="A0A1E4SK31"/>
<evidence type="ECO:0000256" key="1">
    <source>
        <dbReference type="SAM" id="MobiDB-lite"/>
    </source>
</evidence>
<sequence length="366" mass="40144">MLRSQSISNLSDHRKSKTGGLFSGLRSKKLSMSDLHSIVSSGKKLSMSDLHSIVSGKKTRPLSTTGAASLNSSKPDYKPKLSPISHSSSAAQQRLSVLGENKENIPTATARYKSLKSRSSAPNLSAITHSKPSKNNRTSVLLGGVPISKPIIHADSFSESMQSQSVNSSPITPETVNTVDSLLDLTSIQIYDFENNPDSIDHDTDISDTTSFTTLSSSVDLDEKKSGSRHSSALEVLPHISSQDLKTVNMKPRPQHRTTRLFDVEDFVKLMYSANGPLEMGKLPLNDRDSTKIELQEKAQLLSKLNTENEYSTSLTFLENVELFSITTDTSKAKASFEASVNQMDFLLVLKDDPYNDISEDNELFI</sequence>
<evidence type="ECO:0000313" key="2">
    <source>
        <dbReference type="EMBL" id="ODV79850.1"/>
    </source>
</evidence>
<feature type="region of interest" description="Disordered" evidence="1">
    <location>
        <begin position="1"/>
        <end position="26"/>
    </location>
</feature>
<feature type="compositionally biased region" description="Polar residues" evidence="1">
    <location>
        <begin position="61"/>
        <end position="74"/>
    </location>
</feature>
<dbReference type="EMBL" id="KV453911">
    <property type="protein sequence ID" value="ODV79850.1"/>
    <property type="molecule type" value="Genomic_DNA"/>
</dbReference>
<dbReference type="OrthoDB" id="4012837at2759"/>